<name>H5UW65_9MICO</name>
<dbReference type="STRING" id="1089455.MOPEL_135_02110"/>
<dbReference type="GO" id="GO:0008168">
    <property type="term" value="F:methyltransferase activity"/>
    <property type="evidence" value="ECO:0007669"/>
    <property type="project" value="UniProtKB-KW"/>
</dbReference>
<evidence type="ECO:0000313" key="1">
    <source>
        <dbReference type="EMBL" id="GAB49973.1"/>
    </source>
</evidence>
<proteinExistence type="predicted"/>
<dbReference type="InterPro" id="IPR029063">
    <property type="entry name" value="SAM-dependent_MTases_sf"/>
</dbReference>
<dbReference type="eggNOG" id="COG2227">
    <property type="taxonomic scope" value="Bacteria"/>
</dbReference>
<dbReference type="SUPFAM" id="SSF53335">
    <property type="entry name" value="S-adenosyl-L-methionine-dependent methyltransferases"/>
    <property type="match status" value="1"/>
</dbReference>
<dbReference type="GO" id="GO:0032259">
    <property type="term" value="P:methylation"/>
    <property type="evidence" value="ECO:0007669"/>
    <property type="project" value="UniProtKB-KW"/>
</dbReference>
<protein>
    <submittedName>
        <fullName evidence="1">Putative methyltransferase</fullName>
    </submittedName>
</protein>
<dbReference type="AlphaFoldDB" id="H5UW65"/>
<keyword evidence="1" id="KW-0808">Transferase</keyword>
<dbReference type="Proteomes" id="UP000004367">
    <property type="component" value="Unassembled WGS sequence"/>
</dbReference>
<organism evidence="1 2">
    <name type="scientific">Mobilicoccus pelagius NBRC 104925</name>
    <dbReference type="NCBI Taxonomy" id="1089455"/>
    <lineage>
        <taxon>Bacteria</taxon>
        <taxon>Bacillati</taxon>
        <taxon>Actinomycetota</taxon>
        <taxon>Actinomycetes</taxon>
        <taxon>Micrococcales</taxon>
        <taxon>Dermatophilaceae</taxon>
        <taxon>Mobilicoccus</taxon>
    </lineage>
</organism>
<gene>
    <name evidence="1" type="ORF">MOPEL_135_02110</name>
</gene>
<accession>H5UW65</accession>
<keyword evidence="1" id="KW-0489">Methyltransferase</keyword>
<sequence>MTAVDVSRVAVDRGRARAERLGLTVDRQVADVAQVEGRFDLVIAFCPVLHTDSGVWEHVLDRVAPGGTLLFVHHLDVDRERARAHGFDPDALVAPADVPATVGAGWRIEVDEAVDREVIEGAGAHDHRDGIVRARFL</sequence>
<comment type="caution">
    <text evidence="1">The sequence shown here is derived from an EMBL/GenBank/DDBJ whole genome shotgun (WGS) entry which is preliminary data.</text>
</comment>
<dbReference type="EMBL" id="BAFE01000094">
    <property type="protein sequence ID" value="GAB49973.1"/>
    <property type="molecule type" value="Genomic_DNA"/>
</dbReference>
<reference evidence="1 2" key="1">
    <citation type="submission" date="2012-02" db="EMBL/GenBank/DDBJ databases">
        <title>Whole genome shotgun sequence of Mobilicoccus pelagius NBRC 104925.</title>
        <authorList>
            <person name="Yoshida Y."/>
            <person name="Hosoyama A."/>
            <person name="Tsuchikane K."/>
            <person name="Katsumata H."/>
            <person name="Yamazaki S."/>
            <person name="Fujita N."/>
        </authorList>
    </citation>
    <scope>NUCLEOTIDE SEQUENCE [LARGE SCALE GENOMIC DNA]</scope>
    <source>
        <strain evidence="1 2">NBRC 104925</strain>
    </source>
</reference>
<keyword evidence="2" id="KW-1185">Reference proteome</keyword>
<evidence type="ECO:0000313" key="2">
    <source>
        <dbReference type="Proteomes" id="UP000004367"/>
    </source>
</evidence>
<dbReference type="Gene3D" id="3.40.50.150">
    <property type="entry name" value="Vaccinia Virus protein VP39"/>
    <property type="match status" value="1"/>
</dbReference>